<evidence type="ECO:0000313" key="1">
    <source>
        <dbReference type="EMBL" id="KAK6620100.1"/>
    </source>
</evidence>
<keyword evidence="2" id="KW-1185">Reference proteome</keyword>
<name>A0ABR1AIB6_POLSC</name>
<reference evidence="1 2" key="1">
    <citation type="submission" date="2023-09" db="EMBL/GenBank/DDBJ databases">
        <title>Genomes of two closely related lineages of the louse Polyplax serrata with different host specificities.</title>
        <authorList>
            <person name="Martinu J."/>
            <person name="Tarabai H."/>
            <person name="Stefka J."/>
            <person name="Hypsa V."/>
        </authorList>
    </citation>
    <scope>NUCLEOTIDE SEQUENCE [LARGE SCALE GENOMIC DNA]</scope>
    <source>
        <strain evidence="1">98ZLc_SE</strain>
    </source>
</reference>
<evidence type="ECO:0000313" key="2">
    <source>
        <dbReference type="Proteomes" id="UP001359485"/>
    </source>
</evidence>
<dbReference type="EMBL" id="JAWJWF010000048">
    <property type="protein sequence ID" value="KAK6620100.1"/>
    <property type="molecule type" value="Genomic_DNA"/>
</dbReference>
<sequence length="147" mass="16445">MEVQVPVFHLNNSPTTKVEFPMKDDSIVVRETNSFLQCLVYMFLYIESAIDIHHVRLDSASGDNCKRLYSKKNKKHSYLEDSAASGNAQALNEGNLKFKVAGTGRGGCDDDDDDDDDDKVGDQHESRMLEEVAKRLSVSGFPNVLFL</sequence>
<dbReference type="Proteomes" id="UP001359485">
    <property type="component" value="Unassembled WGS sequence"/>
</dbReference>
<accession>A0ABR1AIB6</accession>
<gene>
    <name evidence="1" type="ORF">RUM44_006500</name>
</gene>
<proteinExistence type="predicted"/>
<protein>
    <submittedName>
        <fullName evidence="1">Uncharacterized protein</fullName>
    </submittedName>
</protein>
<organism evidence="1 2">
    <name type="scientific">Polyplax serrata</name>
    <name type="common">Common mouse louse</name>
    <dbReference type="NCBI Taxonomy" id="468196"/>
    <lineage>
        <taxon>Eukaryota</taxon>
        <taxon>Metazoa</taxon>
        <taxon>Ecdysozoa</taxon>
        <taxon>Arthropoda</taxon>
        <taxon>Hexapoda</taxon>
        <taxon>Insecta</taxon>
        <taxon>Pterygota</taxon>
        <taxon>Neoptera</taxon>
        <taxon>Paraneoptera</taxon>
        <taxon>Psocodea</taxon>
        <taxon>Troctomorpha</taxon>
        <taxon>Phthiraptera</taxon>
        <taxon>Anoplura</taxon>
        <taxon>Polyplacidae</taxon>
        <taxon>Polyplax</taxon>
    </lineage>
</organism>
<comment type="caution">
    <text evidence="1">The sequence shown here is derived from an EMBL/GenBank/DDBJ whole genome shotgun (WGS) entry which is preliminary data.</text>
</comment>